<dbReference type="Pfam" id="PF12776">
    <property type="entry name" value="Myb_DNA-bind_3"/>
    <property type="match status" value="1"/>
</dbReference>
<dbReference type="EMBL" id="WHWC01000013">
    <property type="protein sequence ID" value="KAG8371405.1"/>
    <property type="molecule type" value="Genomic_DNA"/>
</dbReference>
<evidence type="ECO:0000259" key="4">
    <source>
        <dbReference type="Pfam" id="PF13359"/>
    </source>
</evidence>
<evidence type="ECO:0000259" key="5">
    <source>
        <dbReference type="Pfam" id="PF26138"/>
    </source>
</evidence>
<dbReference type="InterPro" id="IPR027806">
    <property type="entry name" value="HARBI1_dom"/>
</dbReference>
<protein>
    <recommendedName>
        <fullName evidence="8">Myb/SANT-like domain-containing protein</fullName>
    </recommendedName>
</protein>
<evidence type="ECO:0000256" key="2">
    <source>
        <dbReference type="ARBA" id="ARBA00022723"/>
    </source>
</evidence>
<proteinExistence type="predicted"/>
<comment type="caution">
    <text evidence="6">The sequence shown here is derived from an EMBL/GenBank/DDBJ whole genome shotgun (WGS) entry which is preliminary data.</text>
</comment>
<sequence>MLVDEQVAMTVHILAHHQKQRIINANFERSAETISRHFRKVINAIIRIQDELLKNLSQYLITLQMRDGNGALDGTHIKVRVPVEDKPKYRMRKNEIATNVLGVCSQEMQFIYVLPGWEGSADDGRVLRDVISRRNGLVVPRGSYYLVDAGYTNGEGFLAPFRGQRYHLNDWSEGHQPSTPEEFFNMKHSSARNIIERMYGDIKMDTLTQDIRGRGKNKRKWKYDEDAKLIEALLDMANLGTYKAENGFKPGYLNYVKEKMQVSLPNSRLKAKPHIESRIKTIKKDFTLVYDMLNSPNTSGFGWDPIKKCITTEKPVWDAYLQSHPSHSSWQNKSFPFYEDLLIIFGKDRATGTNAEGPADMMEEIQREQVNNNANNDVEEHSLEEIDASMQSPRNEGLHNQKKKKISRSEDNMTVMMDGIKDAASVIGNEIAKAGEVFSKAIGVDAEILEKRQRIDSEIKKIHHLTTREIIKAVCHIARDHELTDVFFSMTDKGKEEMVESILRGDI</sequence>
<evidence type="ECO:0000313" key="6">
    <source>
        <dbReference type="EMBL" id="KAG8371405.1"/>
    </source>
</evidence>
<evidence type="ECO:0000313" key="7">
    <source>
        <dbReference type="Proteomes" id="UP000826271"/>
    </source>
</evidence>
<feature type="domain" description="DDE Tnp4" evidence="4">
    <location>
        <begin position="72"/>
        <end position="204"/>
    </location>
</feature>
<organism evidence="6 7">
    <name type="scientific">Buddleja alternifolia</name>
    <dbReference type="NCBI Taxonomy" id="168488"/>
    <lineage>
        <taxon>Eukaryota</taxon>
        <taxon>Viridiplantae</taxon>
        <taxon>Streptophyta</taxon>
        <taxon>Embryophyta</taxon>
        <taxon>Tracheophyta</taxon>
        <taxon>Spermatophyta</taxon>
        <taxon>Magnoliopsida</taxon>
        <taxon>eudicotyledons</taxon>
        <taxon>Gunneridae</taxon>
        <taxon>Pentapetalae</taxon>
        <taxon>asterids</taxon>
        <taxon>lamiids</taxon>
        <taxon>Lamiales</taxon>
        <taxon>Scrophulariaceae</taxon>
        <taxon>Buddlejeae</taxon>
        <taxon>Buddleja</taxon>
    </lineage>
</organism>
<dbReference type="InterPro" id="IPR058353">
    <property type="entry name" value="DUF8040"/>
</dbReference>
<evidence type="ECO:0000256" key="1">
    <source>
        <dbReference type="ARBA" id="ARBA00001968"/>
    </source>
</evidence>
<evidence type="ECO:0008006" key="8">
    <source>
        <dbReference type="Google" id="ProtNLM"/>
    </source>
</evidence>
<comment type="cofactor">
    <cofactor evidence="1">
        <name>a divalent metal cation</name>
        <dbReference type="ChEBI" id="CHEBI:60240"/>
    </cofactor>
</comment>
<feature type="domain" description="DUF8040" evidence="5">
    <location>
        <begin position="2"/>
        <end position="46"/>
    </location>
</feature>
<keyword evidence="2" id="KW-0479">Metal-binding</keyword>
<gene>
    <name evidence="6" type="ORF">BUALT_Bualt13G0084300</name>
</gene>
<evidence type="ECO:0000259" key="3">
    <source>
        <dbReference type="Pfam" id="PF12776"/>
    </source>
</evidence>
<dbReference type="InterPro" id="IPR024752">
    <property type="entry name" value="Myb/SANT-like_dom"/>
</dbReference>
<dbReference type="PANTHER" id="PTHR46250">
    <property type="entry name" value="MYB/SANT-LIKE DNA-BINDING DOMAIN PROTEIN-RELATED"/>
    <property type="match status" value="1"/>
</dbReference>
<keyword evidence="7" id="KW-1185">Reference proteome</keyword>
<dbReference type="Pfam" id="PF13359">
    <property type="entry name" value="DDE_Tnp_4"/>
    <property type="match status" value="1"/>
</dbReference>
<reference evidence="6" key="1">
    <citation type="submission" date="2019-10" db="EMBL/GenBank/DDBJ databases">
        <authorList>
            <person name="Zhang R."/>
            <person name="Pan Y."/>
            <person name="Wang J."/>
            <person name="Ma R."/>
            <person name="Yu S."/>
        </authorList>
    </citation>
    <scope>NUCLEOTIDE SEQUENCE</scope>
    <source>
        <strain evidence="6">LA-IB0</strain>
        <tissue evidence="6">Leaf</tissue>
    </source>
</reference>
<accession>A0AAV6WR96</accession>
<dbReference type="GO" id="GO:0046872">
    <property type="term" value="F:metal ion binding"/>
    <property type="evidence" value="ECO:0007669"/>
    <property type="project" value="UniProtKB-KW"/>
</dbReference>
<dbReference type="AlphaFoldDB" id="A0AAV6WR96"/>
<feature type="domain" description="Myb/SANT-like" evidence="3">
    <location>
        <begin position="220"/>
        <end position="320"/>
    </location>
</feature>
<dbReference type="Proteomes" id="UP000826271">
    <property type="component" value="Unassembled WGS sequence"/>
</dbReference>
<dbReference type="PANTHER" id="PTHR46250:SF17">
    <property type="entry name" value="MYB_SANT-LIKE DOMAIN-CONTAINING PROTEIN"/>
    <property type="match status" value="1"/>
</dbReference>
<dbReference type="Pfam" id="PF26138">
    <property type="entry name" value="DUF8040"/>
    <property type="match status" value="1"/>
</dbReference>
<name>A0AAV6WR96_9LAMI</name>